<protein>
    <submittedName>
        <fullName evidence="1">Uncharacterized protein</fullName>
    </submittedName>
</protein>
<gene>
    <name evidence="1" type="ORF">NDI38_30955</name>
</gene>
<reference evidence="1 2" key="1">
    <citation type="submission" date="2022-04" db="EMBL/GenBank/DDBJ databases">
        <title>Positive selection, recombination, and allopatry shape intraspecific diversity of widespread and dominant cyanobacteria.</title>
        <authorList>
            <person name="Wei J."/>
            <person name="Shu W."/>
            <person name="Hu C."/>
        </authorList>
    </citation>
    <scope>NUCLEOTIDE SEQUENCE [LARGE SCALE GENOMIC DNA]</scope>
    <source>
        <strain evidence="1 2">AS-A4</strain>
    </source>
</reference>
<evidence type="ECO:0000313" key="1">
    <source>
        <dbReference type="EMBL" id="MEP1062798.1"/>
    </source>
</evidence>
<dbReference type="Proteomes" id="UP001476950">
    <property type="component" value="Unassembled WGS sequence"/>
</dbReference>
<keyword evidence="2" id="KW-1185">Reference proteome</keyword>
<dbReference type="EMBL" id="JAMPLM010000093">
    <property type="protein sequence ID" value="MEP1062798.1"/>
    <property type="molecule type" value="Genomic_DNA"/>
</dbReference>
<proteinExistence type="predicted"/>
<name>A0ABV0KU73_9CYAN</name>
<sequence length="68" mass="7508">MVQSCGFVSLSFMGPRETTLGWRIATEAVNQFLRGSIEEGISEGANLCTLRRACRFETQRYCAAGLSE</sequence>
<organism evidence="1 2">
    <name type="scientific">Stenomitos frigidus AS-A4</name>
    <dbReference type="NCBI Taxonomy" id="2933935"/>
    <lineage>
        <taxon>Bacteria</taxon>
        <taxon>Bacillati</taxon>
        <taxon>Cyanobacteriota</taxon>
        <taxon>Cyanophyceae</taxon>
        <taxon>Leptolyngbyales</taxon>
        <taxon>Leptolyngbyaceae</taxon>
        <taxon>Stenomitos</taxon>
    </lineage>
</organism>
<comment type="caution">
    <text evidence="1">The sequence shown here is derived from an EMBL/GenBank/DDBJ whole genome shotgun (WGS) entry which is preliminary data.</text>
</comment>
<accession>A0ABV0KU73</accession>
<dbReference type="RefSeq" id="WP_190453035.1">
    <property type="nucleotide sequence ID" value="NZ_JAMPLM010000093.1"/>
</dbReference>
<evidence type="ECO:0000313" key="2">
    <source>
        <dbReference type="Proteomes" id="UP001476950"/>
    </source>
</evidence>